<dbReference type="Gene3D" id="3.40.640.10">
    <property type="entry name" value="Type I PLP-dependent aspartate aminotransferase-like (Major domain)"/>
    <property type="match status" value="1"/>
</dbReference>
<name>A0A426U3Z0_9CHLR</name>
<evidence type="ECO:0000259" key="1">
    <source>
        <dbReference type="Pfam" id="PF00155"/>
    </source>
</evidence>
<reference evidence="2 3" key="1">
    <citation type="submission" date="2018-12" db="EMBL/GenBank/DDBJ databases">
        <title>Genome Sequence of Candidatus Viridilinea halotolerans isolated from saline sulfide-rich spring.</title>
        <authorList>
            <person name="Grouzdev D.S."/>
            <person name="Burganskaya E.I."/>
            <person name="Krutkina M.S."/>
            <person name="Sukhacheva M.V."/>
            <person name="Gorlenko V.M."/>
        </authorList>
    </citation>
    <scope>NUCLEOTIDE SEQUENCE [LARGE SCALE GENOMIC DNA]</scope>
    <source>
        <strain evidence="2">Chok-6</strain>
    </source>
</reference>
<accession>A0A426U3Z0</accession>
<proteinExistence type="predicted"/>
<dbReference type="InterPro" id="IPR015421">
    <property type="entry name" value="PyrdxlP-dep_Trfase_major"/>
</dbReference>
<dbReference type="EMBL" id="RSAS01000254">
    <property type="protein sequence ID" value="RRR74615.1"/>
    <property type="molecule type" value="Genomic_DNA"/>
</dbReference>
<protein>
    <submittedName>
        <fullName evidence="2">PLP-dependent aminotransferase family protein</fullName>
    </submittedName>
</protein>
<dbReference type="PANTHER" id="PTHR42858:SF1">
    <property type="entry name" value="LD15494P"/>
    <property type="match status" value="1"/>
</dbReference>
<evidence type="ECO:0000313" key="2">
    <source>
        <dbReference type="EMBL" id="RRR74615.1"/>
    </source>
</evidence>
<dbReference type="InterPro" id="IPR015424">
    <property type="entry name" value="PyrdxlP-dep_Trfase"/>
</dbReference>
<keyword evidence="2" id="KW-0032">Aminotransferase</keyword>
<dbReference type="SUPFAM" id="SSF53383">
    <property type="entry name" value="PLP-dependent transferases"/>
    <property type="match status" value="1"/>
</dbReference>
<dbReference type="Pfam" id="PF00155">
    <property type="entry name" value="Aminotran_1_2"/>
    <property type="match status" value="1"/>
</dbReference>
<comment type="caution">
    <text evidence="2">The sequence shown here is derived from an EMBL/GenBank/DDBJ whole genome shotgun (WGS) entry which is preliminary data.</text>
</comment>
<dbReference type="CDD" id="cd00609">
    <property type="entry name" value="AAT_like"/>
    <property type="match status" value="1"/>
</dbReference>
<dbReference type="AlphaFoldDB" id="A0A426U3Z0"/>
<dbReference type="Proteomes" id="UP000280307">
    <property type="component" value="Unassembled WGS sequence"/>
</dbReference>
<gene>
    <name evidence="2" type="ORF">EI684_06650</name>
</gene>
<dbReference type="PANTHER" id="PTHR42858">
    <property type="entry name" value="AMINOTRANSFERASE"/>
    <property type="match status" value="1"/>
</dbReference>
<dbReference type="InterPro" id="IPR015422">
    <property type="entry name" value="PyrdxlP-dep_Trfase_small"/>
</dbReference>
<dbReference type="GO" id="GO:0030170">
    <property type="term" value="F:pyridoxal phosphate binding"/>
    <property type="evidence" value="ECO:0007669"/>
    <property type="project" value="InterPro"/>
</dbReference>
<organism evidence="2 3">
    <name type="scientific">Candidatus Viridilinea halotolerans</name>
    <dbReference type="NCBI Taxonomy" id="2491704"/>
    <lineage>
        <taxon>Bacteria</taxon>
        <taxon>Bacillati</taxon>
        <taxon>Chloroflexota</taxon>
        <taxon>Chloroflexia</taxon>
        <taxon>Chloroflexales</taxon>
        <taxon>Chloroflexineae</taxon>
        <taxon>Oscillochloridaceae</taxon>
        <taxon>Candidatus Viridilinea</taxon>
    </lineage>
</organism>
<keyword evidence="2" id="KW-0808">Transferase</keyword>
<evidence type="ECO:0000313" key="3">
    <source>
        <dbReference type="Proteomes" id="UP000280307"/>
    </source>
</evidence>
<feature type="domain" description="Aminotransferase class I/classII large" evidence="1">
    <location>
        <begin position="22"/>
        <end position="375"/>
    </location>
</feature>
<sequence>MLPDIQLVMRPGIVELGWGHPDPALLPTEALAQATALTLADHGAAALAYGAEQGPGRLLHALAERLGRVEGVTPPVAQLMITGGTSQALAMLCSQLSRPGDVVLVEAPTYHLALRIFRDYGLHSVMVPGDAQGLHVETARTLLQMLRARGERVAFLYIVSNFGNPTGVSLAPERRYALATMARHEALMVIEDDAYGELWYDAPPAPAIYNLMPGGPITRLGSFAKVLAPGLRLGWMLADPTLVRRCTATGMLDSGGCVNQFTAHIVATLINQGQLDQHIANARAIWRSRRNTLLTALARHLPAGCTWHPILGGFFVWVRLPTHLDAAALLPIAEAAGVSYLPGTRFFATGGGHHYLRLSFSLLPPSELELGIARLSKVLRSARS</sequence>
<dbReference type="Gene3D" id="3.90.1150.10">
    <property type="entry name" value="Aspartate Aminotransferase, domain 1"/>
    <property type="match status" value="1"/>
</dbReference>
<dbReference type="GO" id="GO:0047536">
    <property type="term" value="F:2-aminoadipate transaminase activity"/>
    <property type="evidence" value="ECO:0007669"/>
    <property type="project" value="TreeGrafter"/>
</dbReference>
<dbReference type="InterPro" id="IPR004839">
    <property type="entry name" value="Aminotransferase_I/II_large"/>
</dbReference>